<evidence type="ECO:0000313" key="3">
    <source>
        <dbReference type="Proteomes" id="UP000321518"/>
    </source>
</evidence>
<feature type="region of interest" description="Disordered" evidence="1">
    <location>
        <begin position="1"/>
        <end position="98"/>
    </location>
</feature>
<dbReference type="EMBL" id="BJWK01000018">
    <property type="protein sequence ID" value="GEM12034.1"/>
    <property type="molecule type" value="Genomic_DNA"/>
</dbReference>
<dbReference type="Proteomes" id="UP000321518">
    <property type="component" value="Unassembled WGS sequence"/>
</dbReference>
<accession>A0A511KR88</accession>
<protein>
    <submittedName>
        <fullName evidence="2">Uncharacterized protein</fullName>
    </submittedName>
</protein>
<feature type="compositionally biased region" description="Basic and acidic residues" evidence="1">
    <location>
        <begin position="29"/>
        <end position="40"/>
    </location>
</feature>
<dbReference type="OrthoDB" id="10555558at2759"/>
<evidence type="ECO:0000256" key="1">
    <source>
        <dbReference type="SAM" id="MobiDB-lite"/>
    </source>
</evidence>
<gene>
    <name evidence="2" type="ORF">Rt10032_c18g6051</name>
</gene>
<evidence type="ECO:0000313" key="2">
    <source>
        <dbReference type="EMBL" id="GEM12034.1"/>
    </source>
</evidence>
<feature type="compositionally biased region" description="Pro residues" evidence="1">
    <location>
        <begin position="85"/>
        <end position="95"/>
    </location>
</feature>
<name>A0A511KR88_RHOTO</name>
<dbReference type="AlphaFoldDB" id="A0A511KR88"/>
<proteinExistence type="predicted"/>
<comment type="caution">
    <text evidence="2">The sequence shown here is derived from an EMBL/GenBank/DDBJ whole genome shotgun (WGS) entry which is preliminary data.</text>
</comment>
<organism evidence="2 3">
    <name type="scientific">Rhodotorula toruloides</name>
    <name type="common">Yeast</name>
    <name type="synonym">Rhodosporidium toruloides</name>
    <dbReference type="NCBI Taxonomy" id="5286"/>
    <lineage>
        <taxon>Eukaryota</taxon>
        <taxon>Fungi</taxon>
        <taxon>Dikarya</taxon>
        <taxon>Basidiomycota</taxon>
        <taxon>Pucciniomycotina</taxon>
        <taxon>Microbotryomycetes</taxon>
        <taxon>Sporidiobolales</taxon>
        <taxon>Sporidiobolaceae</taxon>
        <taxon>Rhodotorula</taxon>
    </lineage>
</organism>
<reference evidence="2 3" key="1">
    <citation type="submission" date="2019-07" db="EMBL/GenBank/DDBJ databases">
        <title>Rhodotorula toruloides NBRC10032 genome sequencing.</title>
        <authorList>
            <person name="Shida Y."/>
            <person name="Takaku H."/>
            <person name="Ogasawara W."/>
            <person name="Mori K."/>
        </authorList>
    </citation>
    <scope>NUCLEOTIDE SEQUENCE [LARGE SCALE GENOMIC DNA]</scope>
    <source>
        <strain evidence="2 3">NBRC10032</strain>
    </source>
</reference>
<sequence length="219" mass="23011">MIVPPGPVGVPTGPSSLRQREPSPPPRRQQQEEQPPRRSSAESLASTPPPPRPSATRDLSPPPPSAATVAPPSHVAQLSHAKPVAPTPPPPPAPLSPAATAALAADREARLAQIESQRRLKVLARFLPRGAGGTATIQPLAKAVVLGPVGTEWEAEITRLRTARLALLSPYADALAASYKSDYSIIATLKEAETAREVRKLASGEIKPVFEDEDTAMAA</sequence>